<feature type="domain" description="Dof-type" evidence="11">
    <location>
        <begin position="53"/>
        <end position="107"/>
    </location>
</feature>
<dbReference type="PROSITE" id="PS01361">
    <property type="entry name" value="ZF_DOF_1"/>
    <property type="match status" value="1"/>
</dbReference>
<keyword evidence="3 9" id="KW-0862">Zinc</keyword>
<accession>A0A022QJ28</accession>
<dbReference type="PANTHER" id="PTHR31992:SF97">
    <property type="entry name" value="DOF ZINC FINGER PROTEIN"/>
    <property type="match status" value="1"/>
</dbReference>
<evidence type="ECO:0000256" key="1">
    <source>
        <dbReference type="ARBA" id="ARBA00022723"/>
    </source>
</evidence>
<dbReference type="OrthoDB" id="1927254at2759"/>
<evidence type="ECO:0000256" key="4">
    <source>
        <dbReference type="ARBA" id="ARBA00023015"/>
    </source>
</evidence>
<evidence type="ECO:0000256" key="9">
    <source>
        <dbReference type="RuleBase" id="RU369094"/>
    </source>
</evidence>
<dbReference type="STRING" id="4155.A0A022QJ28"/>
<evidence type="ECO:0000256" key="10">
    <source>
        <dbReference type="SAM" id="MobiDB-lite"/>
    </source>
</evidence>
<evidence type="ECO:0000313" key="12">
    <source>
        <dbReference type="EMBL" id="EYU27936.1"/>
    </source>
</evidence>
<proteinExistence type="predicted"/>
<evidence type="ECO:0000256" key="8">
    <source>
        <dbReference type="PROSITE-ProRule" id="PRU00071"/>
    </source>
</evidence>
<keyword evidence="7 8" id="KW-0539">Nucleus</keyword>
<dbReference type="GO" id="GO:0003700">
    <property type="term" value="F:DNA-binding transcription factor activity"/>
    <property type="evidence" value="ECO:0007669"/>
    <property type="project" value="UniProtKB-UniRule"/>
</dbReference>
<dbReference type="PANTHER" id="PTHR31992">
    <property type="entry name" value="DOF ZINC FINGER PROTEIN DOF1.4-RELATED"/>
    <property type="match status" value="1"/>
</dbReference>
<comment type="function">
    <text evidence="9">Transcription factor that binds specifically to a 5'-AA[AG]G-3' consensus core sequence.</text>
</comment>
<dbReference type="Proteomes" id="UP000030748">
    <property type="component" value="Unassembled WGS sequence"/>
</dbReference>
<feature type="region of interest" description="Disordered" evidence="10">
    <location>
        <begin position="1"/>
        <end position="55"/>
    </location>
</feature>
<dbReference type="GO" id="GO:0008270">
    <property type="term" value="F:zinc ion binding"/>
    <property type="evidence" value="ECO:0007669"/>
    <property type="project" value="UniProtKB-KW"/>
</dbReference>
<dbReference type="PROSITE" id="PS50884">
    <property type="entry name" value="ZF_DOF_2"/>
    <property type="match status" value="1"/>
</dbReference>
<comment type="subcellular location">
    <subcellularLocation>
        <location evidence="8 9">Nucleus</location>
    </subcellularLocation>
</comment>
<keyword evidence="13" id="KW-1185">Reference proteome</keyword>
<keyword evidence="6 9" id="KW-0804">Transcription</keyword>
<dbReference type="InterPro" id="IPR003851">
    <property type="entry name" value="Znf_Dof"/>
</dbReference>
<keyword evidence="1 9" id="KW-0479">Metal-binding</keyword>
<dbReference type="Pfam" id="PF02701">
    <property type="entry name" value="Zn_ribbon_Dof"/>
    <property type="match status" value="1"/>
</dbReference>
<reference evidence="12 13" key="1">
    <citation type="journal article" date="2013" name="Proc. Natl. Acad. Sci. U.S.A.">
        <title>Fine-scale variation in meiotic recombination in Mimulus inferred from population shotgun sequencing.</title>
        <authorList>
            <person name="Hellsten U."/>
            <person name="Wright K.M."/>
            <person name="Jenkins J."/>
            <person name="Shu S."/>
            <person name="Yuan Y."/>
            <person name="Wessler S.R."/>
            <person name="Schmutz J."/>
            <person name="Willis J.H."/>
            <person name="Rokhsar D.S."/>
        </authorList>
    </citation>
    <scope>NUCLEOTIDE SEQUENCE [LARGE SCALE GENOMIC DNA]</scope>
    <source>
        <strain evidence="13">cv. DUN x IM62</strain>
    </source>
</reference>
<dbReference type="eggNOG" id="ENOG502RH68">
    <property type="taxonomic scope" value="Eukaryota"/>
</dbReference>
<dbReference type="GO" id="GO:0005634">
    <property type="term" value="C:nucleus"/>
    <property type="evidence" value="ECO:0007669"/>
    <property type="project" value="UniProtKB-SubCell"/>
</dbReference>
<feature type="compositionally biased region" description="Pro residues" evidence="10">
    <location>
        <begin position="31"/>
        <end position="43"/>
    </location>
</feature>
<evidence type="ECO:0000256" key="3">
    <source>
        <dbReference type="ARBA" id="ARBA00022833"/>
    </source>
</evidence>
<protein>
    <recommendedName>
        <fullName evidence="9">Dof zinc finger protein</fullName>
    </recommendedName>
</protein>
<gene>
    <name evidence="12" type="ORF">MIMGU_mgv1a027127mg</name>
</gene>
<evidence type="ECO:0000259" key="11">
    <source>
        <dbReference type="PROSITE" id="PS50884"/>
    </source>
</evidence>
<dbReference type="InterPro" id="IPR045174">
    <property type="entry name" value="Dof"/>
</dbReference>
<evidence type="ECO:0000313" key="13">
    <source>
        <dbReference type="Proteomes" id="UP000030748"/>
    </source>
</evidence>
<evidence type="ECO:0000256" key="7">
    <source>
        <dbReference type="ARBA" id="ARBA00023242"/>
    </source>
</evidence>
<dbReference type="EMBL" id="KI631456">
    <property type="protein sequence ID" value="EYU27936.1"/>
    <property type="molecule type" value="Genomic_DNA"/>
</dbReference>
<dbReference type="OMA" id="HELNIPW"/>
<organism evidence="12 13">
    <name type="scientific">Erythranthe guttata</name>
    <name type="common">Yellow monkey flower</name>
    <name type="synonym">Mimulus guttatus</name>
    <dbReference type="NCBI Taxonomy" id="4155"/>
    <lineage>
        <taxon>Eukaryota</taxon>
        <taxon>Viridiplantae</taxon>
        <taxon>Streptophyta</taxon>
        <taxon>Embryophyta</taxon>
        <taxon>Tracheophyta</taxon>
        <taxon>Spermatophyta</taxon>
        <taxon>Magnoliopsida</taxon>
        <taxon>eudicotyledons</taxon>
        <taxon>Gunneridae</taxon>
        <taxon>Pentapetalae</taxon>
        <taxon>asterids</taxon>
        <taxon>lamiids</taxon>
        <taxon>Lamiales</taxon>
        <taxon>Phrymaceae</taxon>
        <taxon>Erythranthe</taxon>
    </lineage>
</organism>
<dbReference type="GO" id="GO:0003677">
    <property type="term" value="F:DNA binding"/>
    <property type="evidence" value="ECO:0007669"/>
    <property type="project" value="UniProtKB-UniRule"/>
</dbReference>
<keyword evidence="5 8" id="KW-0238">DNA-binding</keyword>
<name>A0A022QJ28_ERYGU</name>
<evidence type="ECO:0000256" key="5">
    <source>
        <dbReference type="ARBA" id="ARBA00023125"/>
    </source>
</evidence>
<evidence type="ECO:0000256" key="2">
    <source>
        <dbReference type="ARBA" id="ARBA00022771"/>
    </source>
</evidence>
<dbReference type="PhylomeDB" id="A0A022QJ28"/>
<sequence>MGLSSEHVSADHRDDIIQGFDWGGQRSSSGAPPPELSKPPPIRRPQQSSEPPLKCPRCASTNTKFCYYNNYNKSQPRHFCKSCKRHWTKGGTLRTVPLGGGRKNKRPKISNPSTTTAAVHQEDDKPNNFPSTILYQSLINNATSSPPLLHQTRDSCTNIIIGINGGADSTTISTGLNINNNPNAEFHEFTSFDMMSNASVGPTSYNDSLNVFDHNYPAGNLEYSMEESTITTVNYIPTSSGSGPSLWPGPNTTSSLEMPSYWNWNEIDDVLTSSDHLDISWPDDDYDKAEIKP</sequence>
<keyword evidence="4 9" id="KW-0805">Transcription regulation</keyword>
<evidence type="ECO:0000256" key="6">
    <source>
        <dbReference type="ARBA" id="ARBA00023163"/>
    </source>
</evidence>
<dbReference type="AlphaFoldDB" id="A0A022QJ28"/>
<keyword evidence="2 8" id="KW-0863">Zinc-finger</keyword>
<feature type="region of interest" description="Disordered" evidence="10">
    <location>
        <begin position="96"/>
        <end position="127"/>
    </location>
</feature>
<dbReference type="KEGG" id="egt:105968368"/>